<dbReference type="EC" id="4.1.2.48" evidence="5"/>
<dbReference type="InterPro" id="IPR015422">
    <property type="entry name" value="PyrdxlP-dep_Trfase_small"/>
</dbReference>
<dbReference type="InterPro" id="IPR015424">
    <property type="entry name" value="PyrdxlP-dep_Trfase"/>
</dbReference>
<organism evidence="5">
    <name type="scientific">Mediterraneibacter gnavus</name>
    <name type="common">Ruminococcus gnavus</name>
    <dbReference type="NCBI Taxonomy" id="33038"/>
    <lineage>
        <taxon>Bacteria</taxon>
        <taxon>Bacillati</taxon>
        <taxon>Bacillota</taxon>
        <taxon>Clostridia</taxon>
        <taxon>Lachnospirales</taxon>
        <taxon>Lachnospiraceae</taxon>
        <taxon>Mediterraneibacter</taxon>
    </lineage>
</organism>
<evidence type="ECO:0000256" key="2">
    <source>
        <dbReference type="ARBA" id="ARBA00006966"/>
    </source>
</evidence>
<proteinExistence type="inferred from homology"/>
<comment type="similarity">
    <text evidence="2">Belongs to the threonine aldolase family.</text>
</comment>
<keyword evidence="3" id="KW-0663">Pyridoxal phosphate</keyword>
<gene>
    <name evidence="5" type="primary">ltaE</name>
    <name evidence="5" type="ORF">RGLFYP19_01162</name>
</gene>
<dbReference type="GO" id="GO:0016829">
    <property type="term" value="F:lyase activity"/>
    <property type="evidence" value="ECO:0007669"/>
    <property type="project" value="UniProtKB-KW"/>
</dbReference>
<evidence type="ECO:0000259" key="4">
    <source>
        <dbReference type="Pfam" id="PF01212"/>
    </source>
</evidence>
<dbReference type="Gene3D" id="3.90.1150.10">
    <property type="entry name" value="Aspartate Aminotransferase, domain 1"/>
    <property type="match status" value="1"/>
</dbReference>
<evidence type="ECO:0000256" key="3">
    <source>
        <dbReference type="ARBA" id="ARBA00022898"/>
    </source>
</evidence>
<dbReference type="GO" id="GO:0006520">
    <property type="term" value="P:amino acid metabolic process"/>
    <property type="evidence" value="ECO:0007669"/>
    <property type="project" value="InterPro"/>
</dbReference>
<dbReference type="InterPro" id="IPR001597">
    <property type="entry name" value="ArAA_b-elim_lyase/Thr_aldolase"/>
</dbReference>
<feature type="domain" description="Aromatic amino acid beta-eliminating lyase/threonine aldolase" evidence="4">
    <location>
        <begin position="14"/>
        <end position="292"/>
    </location>
</feature>
<dbReference type="RefSeq" id="WP_055168558.1">
    <property type="nucleotide sequence ID" value="NZ_AP031447.1"/>
</dbReference>
<dbReference type="PANTHER" id="PTHR48097">
    <property type="entry name" value="L-THREONINE ALDOLASE-RELATED"/>
    <property type="match status" value="1"/>
</dbReference>
<name>A0A6N3B523_MEDGN</name>
<evidence type="ECO:0000256" key="1">
    <source>
        <dbReference type="ARBA" id="ARBA00001933"/>
    </source>
</evidence>
<keyword evidence="5" id="KW-0456">Lyase</keyword>
<dbReference type="EMBL" id="CACRUK010000015">
    <property type="protein sequence ID" value="VYT99724.1"/>
    <property type="molecule type" value="Genomic_DNA"/>
</dbReference>
<dbReference type="SUPFAM" id="SSF53383">
    <property type="entry name" value="PLP-dependent transferases"/>
    <property type="match status" value="1"/>
</dbReference>
<evidence type="ECO:0000313" key="5">
    <source>
        <dbReference type="EMBL" id="VYT99724.1"/>
    </source>
</evidence>
<sequence>MDNRISFMNDYSEGACEEILRRMSEENHAQHTGYGLDSLCEEAKECIYQEMEMREASIHFLVGGTQTNRTVIAAALRPYEAVIAAKTGHINVHETGAIENSGHKVIAVEAEDGKLTSCAIEQAVLTHTDEHMVKPAMVYISNATELGTIYSKRELTEISDICQKYHLKLFLDGARLGSALTCSGNDCSMSDIAELCDVFYIGGTKNGALFGEAVVILNPDIDRDFRYMIKQNGAMLAKGWLLGIQFLGLFENGAFYRLAEHANRMAEKIRTCLKSQKIELFVENQTNQIFPILEDHLLEKLEREFEFTVWEKIDETHTAVRIVTSWDTKEEHVEKLIQALEKEE</sequence>
<accession>A0A6N3B523</accession>
<dbReference type="InterPro" id="IPR015421">
    <property type="entry name" value="PyrdxlP-dep_Trfase_major"/>
</dbReference>
<dbReference type="PANTHER" id="PTHR48097:SF5">
    <property type="entry name" value="LOW SPECIFICITY L-THREONINE ALDOLASE"/>
    <property type="match status" value="1"/>
</dbReference>
<dbReference type="Gene3D" id="3.40.640.10">
    <property type="entry name" value="Type I PLP-dependent aspartate aminotransferase-like (Major domain)"/>
    <property type="match status" value="1"/>
</dbReference>
<reference evidence="5" key="1">
    <citation type="submission" date="2019-11" db="EMBL/GenBank/DDBJ databases">
        <authorList>
            <person name="Feng L."/>
        </authorList>
    </citation>
    <scope>NUCLEOTIDE SEQUENCE</scope>
    <source>
        <strain evidence="5">RgnavusLFYP19</strain>
    </source>
</reference>
<dbReference type="Pfam" id="PF01212">
    <property type="entry name" value="Beta_elim_lyase"/>
    <property type="match status" value="1"/>
</dbReference>
<comment type="cofactor">
    <cofactor evidence="1">
        <name>pyridoxal 5'-phosphate</name>
        <dbReference type="ChEBI" id="CHEBI:597326"/>
    </cofactor>
</comment>
<dbReference type="AlphaFoldDB" id="A0A6N3B523"/>
<protein>
    <submittedName>
        <fullName evidence="5">Low specificity L-threonine aldolase</fullName>
        <ecNumber evidence="5">4.1.2.48</ecNumber>
    </submittedName>
</protein>